<accession>A0ACD5YVU8</accession>
<dbReference type="EnsemblPlants" id="AVESA.00010b.r2.6AG1046710.1">
    <property type="protein sequence ID" value="AVESA.00010b.r2.6AG1046710.1.CDS"/>
    <property type="gene ID" value="AVESA.00010b.r2.6AG1046710"/>
</dbReference>
<name>A0ACD5YVU8_AVESA</name>
<proteinExistence type="predicted"/>
<evidence type="ECO:0000313" key="1">
    <source>
        <dbReference type="EnsemblPlants" id="AVESA.00010b.r2.6AG1046710.1.CDS"/>
    </source>
</evidence>
<keyword evidence="2" id="KW-1185">Reference proteome</keyword>
<reference evidence="1" key="2">
    <citation type="submission" date="2025-09" db="UniProtKB">
        <authorList>
            <consortium name="EnsemblPlants"/>
        </authorList>
    </citation>
    <scope>IDENTIFICATION</scope>
</reference>
<sequence>MSKMKSASSSSEEEAGGGGAGWDILMSLPPDMLNNILARLPFEQLVRTCCLSHAWQRRWESVPNLDIWFSPRSAAVPPARVLWRCAAPVRSFTARVRTPHFHRAARWLRALARKRVQKLVLKFDNPWFSNSAGVLGPALFSCRALAHLELHGYCHLPRAPHGFGGFPDLLTLILNQVAFPSGGGAAQLQHLISSAPGLTELSLDDVKTSHFDDNDVAETCAIRAPNLRVLRLIMFFDNGCRLMEDLPLLEEAAISIDDLIETPHYIDTFRRISNVNCLLIGTYLNQTIENPLQGISCKFQNLRTGYLTVHFGKLPSIMSIFSLLRFAPCIEQLHIDVMLCAPLELVEMTKRDDENDEDFETDDESESDDYIDEDVLKAEISDDLFANLKHVSLDGIKCLPNDIWFMKFVLSKTRLLESFFVAFGYRQISKAYVDACRQLAMCQKASPQAKLMLRLRDKPDSNPKDS</sequence>
<dbReference type="Proteomes" id="UP001732700">
    <property type="component" value="Chromosome 6A"/>
</dbReference>
<organism evidence="1 2">
    <name type="scientific">Avena sativa</name>
    <name type="common">Oat</name>
    <dbReference type="NCBI Taxonomy" id="4498"/>
    <lineage>
        <taxon>Eukaryota</taxon>
        <taxon>Viridiplantae</taxon>
        <taxon>Streptophyta</taxon>
        <taxon>Embryophyta</taxon>
        <taxon>Tracheophyta</taxon>
        <taxon>Spermatophyta</taxon>
        <taxon>Magnoliopsida</taxon>
        <taxon>Liliopsida</taxon>
        <taxon>Poales</taxon>
        <taxon>Poaceae</taxon>
        <taxon>BOP clade</taxon>
        <taxon>Pooideae</taxon>
        <taxon>Poodae</taxon>
        <taxon>Poeae</taxon>
        <taxon>Poeae Chloroplast Group 1 (Aveneae type)</taxon>
        <taxon>Aveninae</taxon>
        <taxon>Avena</taxon>
    </lineage>
</organism>
<reference evidence="1" key="1">
    <citation type="submission" date="2021-05" db="EMBL/GenBank/DDBJ databases">
        <authorList>
            <person name="Scholz U."/>
            <person name="Mascher M."/>
            <person name="Fiebig A."/>
        </authorList>
    </citation>
    <scope>NUCLEOTIDE SEQUENCE [LARGE SCALE GENOMIC DNA]</scope>
</reference>
<protein>
    <submittedName>
        <fullName evidence="1">Uncharacterized protein</fullName>
    </submittedName>
</protein>
<evidence type="ECO:0000313" key="2">
    <source>
        <dbReference type="Proteomes" id="UP001732700"/>
    </source>
</evidence>